<evidence type="ECO:0000256" key="2">
    <source>
        <dbReference type="ARBA" id="ARBA00022723"/>
    </source>
</evidence>
<evidence type="ECO:0000259" key="5">
    <source>
        <dbReference type="Pfam" id="PF00884"/>
    </source>
</evidence>
<name>A0A916Y3P6_9MICO</name>
<dbReference type="PROSITE" id="PS00523">
    <property type="entry name" value="SULFATASE_1"/>
    <property type="match status" value="1"/>
</dbReference>
<dbReference type="GO" id="GO:0004065">
    <property type="term" value="F:arylsulfatase activity"/>
    <property type="evidence" value="ECO:0007669"/>
    <property type="project" value="TreeGrafter"/>
</dbReference>
<dbReference type="AlphaFoldDB" id="A0A916Y3P6"/>
<dbReference type="PANTHER" id="PTHR42693">
    <property type="entry name" value="ARYLSULFATASE FAMILY MEMBER"/>
    <property type="match status" value="1"/>
</dbReference>
<dbReference type="PANTHER" id="PTHR42693:SF53">
    <property type="entry name" value="ENDO-4-O-SULFATASE"/>
    <property type="match status" value="1"/>
</dbReference>
<evidence type="ECO:0000313" key="6">
    <source>
        <dbReference type="EMBL" id="GGD29607.1"/>
    </source>
</evidence>
<dbReference type="Pfam" id="PF00884">
    <property type="entry name" value="Sulfatase"/>
    <property type="match status" value="1"/>
</dbReference>
<dbReference type="Proteomes" id="UP000633205">
    <property type="component" value="Unassembled WGS sequence"/>
</dbReference>
<accession>A0A916Y3P6</accession>
<evidence type="ECO:0000256" key="4">
    <source>
        <dbReference type="ARBA" id="ARBA00022837"/>
    </source>
</evidence>
<dbReference type="SUPFAM" id="SSF53649">
    <property type="entry name" value="Alkaline phosphatase-like"/>
    <property type="match status" value="1"/>
</dbReference>
<feature type="domain" description="Sulfatase N-terminal" evidence="5">
    <location>
        <begin position="6"/>
        <end position="282"/>
    </location>
</feature>
<proteinExistence type="inferred from homology"/>
<comment type="similarity">
    <text evidence="1">Belongs to the sulfatase family.</text>
</comment>
<dbReference type="GO" id="GO:0046872">
    <property type="term" value="F:metal ion binding"/>
    <property type="evidence" value="ECO:0007669"/>
    <property type="project" value="UniProtKB-KW"/>
</dbReference>
<dbReference type="EMBL" id="BMHO01000001">
    <property type="protein sequence ID" value="GGD29607.1"/>
    <property type="molecule type" value="Genomic_DNA"/>
</dbReference>
<keyword evidence="2" id="KW-0479">Metal-binding</keyword>
<organism evidence="6 7">
    <name type="scientific">Microbacterium faecale</name>
    <dbReference type="NCBI Taxonomy" id="1804630"/>
    <lineage>
        <taxon>Bacteria</taxon>
        <taxon>Bacillati</taxon>
        <taxon>Actinomycetota</taxon>
        <taxon>Actinomycetes</taxon>
        <taxon>Micrococcales</taxon>
        <taxon>Microbacteriaceae</taxon>
        <taxon>Microbacterium</taxon>
    </lineage>
</organism>
<dbReference type="InterPro" id="IPR017850">
    <property type="entry name" value="Alkaline_phosphatase_core_sf"/>
</dbReference>
<evidence type="ECO:0000256" key="1">
    <source>
        <dbReference type="ARBA" id="ARBA00008779"/>
    </source>
</evidence>
<dbReference type="InterPro" id="IPR050738">
    <property type="entry name" value="Sulfatase"/>
</dbReference>
<dbReference type="InterPro" id="IPR024607">
    <property type="entry name" value="Sulfatase_CS"/>
</dbReference>
<keyword evidence="4" id="KW-0106">Calcium</keyword>
<gene>
    <name evidence="6" type="ORF">GCM10010915_07270</name>
</gene>
<keyword evidence="3" id="KW-0378">Hydrolase</keyword>
<dbReference type="Gene3D" id="3.40.720.10">
    <property type="entry name" value="Alkaline Phosphatase, subunit A"/>
    <property type="match status" value="1"/>
</dbReference>
<dbReference type="InterPro" id="IPR000917">
    <property type="entry name" value="Sulfatase_N"/>
</dbReference>
<protein>
    <recommendedName>
        <fullName evidence="5">Sulfatase N-terminal domain-containing protein</fullName>
    </recommendedName>
</protein>
<comment type="caution">
    <text evidence="6">The sequence shown here is derived from an EMBL/GenBank/DDBJ whole genome shotgun (WGS) entry which is preliminary data.</text>
</comment>
<dbReference type="RefSeq" id="WP_188710936.1">
    <property type="nucleotide sequence ID" value="NZ_BMHO01000001.1"/>
</dbReference>
<evidence type="ECO:0000256" key="3">
    <source>
        <dbReference type="ARBA" id="ARBA00022801"/>
    </source>
</evidence>
<dbReference type="CDD" id="cd16027">
    <property type="entry name" value="SGSH"/>
    <property type="match status" value="1"/>
</dbReference>
<evidence type="ECO:0000313" key="7">
    <source>
        <dbReference type="Proteomes" id="UP000633205"/>
    </source>
</evidence>
<reference evidence="6" key="1">
    <citation type="journal article" date="2014" name="Int. J. Syst. Evol. Microbiol.">
        <title>Complete genome sequence of Corynebacterium casei LMG S-19264T (=DSM 44701T), isolated from a smear-ripened cheese.</title>
        <authorList>
            <consortium name="US DOE Joint Genome Institute (JGI-PGF)"/>
            <person name="Walter F."/>
            <person name="Albersmeier A."/>
            <person name="Kalinowski J."/>
            <person name="Ruckert C."/>
        </authorList>
    </citation>
    <scope>NUCLEOTIDE SEQUENCE</scope>
    <source>
        <strain evidence="6">CGMCC 1.15152</strain>
    </source>
</reference>
<keyword evidence="7" id="KW-1185">Reference proteome</keyword>
<sequence length="548" mass="61131">MAHTAPNIVWISTHDINPHLGAYEGVWPDAEQVSTPRIDELAAQGVRFDQAFAAAPVCAPARSAIMTGCHPISIGTMHMRTKAVPPEDVRLVSEYFREAGYYTANNWFTDFQVETPPTAFDDCSDTAHWRDRPDGAPFFAAFHSLITHESRIYRDELYADETSALGDDERRDPDDVTFPPYHPDTTPFRTAWARYYDLIRAMDAWVGDILDQLEADGLAENTLVVFWSDHGASFPRAKRWANEAGLRVPLIVRWPGRIPAASVRDEVVQTMDLAPTMLAAAGLDVPEHMHGTPLFSANGDSLRAAEYAYGGRDRMDAQEDCVRTVRDVRYRYTLNMNPDRSGMQYNYYPDHLATWAEMRRLVHQEGEQLSLGQRPDVLTDLQRSVVAAGRPREELYDIAEDPHETRNLVDDPEFAQVRDRLRTALDEWRASVGDLGVLPESDLLERWRPGGARHTTATPVVSATGAELAATCATPGATVAWTTDPPAEAAPLTGIQEQSGSPKQDARRWRLFSGLFTPPSDADVWVGAWRLGYDPSTEVRVPATTKEA</sequence>
<reference evidence="6" key="2">
    <citation type="submission" date="2020-09" db="EMBL/GenBank/DDBJ databases">
        <authorList>
            <person name="Sun Q."/>
            <person name="Zhou Y."/>
        </authorList>
    </citation>
    <scope>NUCLEOTIDE SEQUENCE</scope>
    <source>
        <strain evidence="6">CGMCC 1.15152</strain>
    </source>
</reference>